<dbReference type="Gene3D" id="3.40.50.300">
    <property type="entry name" value="P-loop containing nucleotide triphosphate hydrolases"/>
    <property type="match status" value="3"/>
</dbReference>
<dbReference type="Gene3D" id="1.10.10.160">
    <property type="match status" value="1"/>
</dbReference>
<dbReference type="PANTHER" id="PTHR11070">
    <property type="entry name" value="UVRD / RECB / PCRA DNA HELICASE FAMILY MEMBER"/>
    <property type="match status" value="1"/>
</dbReference>
<dbReference type="PROSITE" id="PS51217">
    <property type="entry name" value="UVRD_HELICASE_CTER"/>
    <property type="match status" value="1"/>
</dbReference>
<comment type="catalytic activity">
    <reaction evidence="12">
        <text>Couples ATP hydrolysis with the unwinding of duplex DNA by translocating in the 3'-5' direction.</text>
        <dbReference type="EC" id="5.6.2.4"/>
    </reaction>
</comment>
<dbReference type="Pfam" id="PF12705">
    <property type="entry name" value="PDDEXK_1"/>
    <property type="match status" value="1"/>
</dbReference>
<organism evidence="18 19">
    <name type="scientific">Ornithinicoccus hortensis</name>
    <dbReference type="NCBI Taxonomy" id="82346"/>
    <lineage>
        <taxon>Bacteria</taxon>
        <taxon>Bacillati</taxon>
        <taxon>Actinomycetota</taxon>
        <taxon>Actinomycetes</taxon>
        <taxon>Micrococcales</taxon>
        <taxon>Intrasporangiaceae</taxon>
        <taxon>Ornithinicoccus</taxon>
    </lineage>
</organism>
<evidence type="ECO:0000256" key="11">
    <source>
        <dbReference type="ARBA" id="ARBA00023235"/>
    </source>
</evidence>
<evidence type="ECO:0000256" key="15">
    <source>
        <dbReference type="PROSITE-ProRule" id="PRU00560"/>
    </source>
</evidence>
<evidence type="ECO:0000256" key="13">
    <source>
        <dbReference type="ARBA" id="ARBA00034808"/>
    </source>
</evidence>
<dbReference type="InterPro" id="IPR011604">
    <property type="entry name" value="PDDEXK-like_dom_sf"/>
</dbReference>
<dbReference type="GO" id="GO:0043138">
    <property type="term" value="F:3'-5' DNA helicase activity"/>
    <property type="evidence" value="ECO:0007669"/>
    <property type="project" value="UniProtKB-EC"/>
</dbReference>
<evidence type="ECO:0000256" key="2">
    <source>
        <dbReference type="ARBA" id="ARBA00022722"/>
    </source>
</evidence>
<dbReference type="Proteomes" id="UP000319516">
    <property type="component" value="Unassembled WGS sequence"/>
</dbReference>
<evidence type="ECO:0000256" key="3">
    <source>
        <dbReference type="ARBA" id="ARBA00022741"/>
    </source>
</evidence>
<keyword evidence="4" id="KW-0227">DNA damage</keyword>
<evidence type="ECO:0000256" key="9">
    <source>
        <dbReference type="ARBA" id="ARBA00023125"/>
    </source>
</evidence>
<dbReference type="InterPro" id="IPR013986">
    <property type="entry name" value="DExx_box_DNA_helicase_dom_sf"/>
</dbReference>
<name>A0A542YQG9_9MICO</name>
<evidence type="ECO:0000256" key="12">
    <source>
        <dbReference type="ARBA" id="ARBA00034617"/>
    </source>
</evidence>
<dbReference type="PROSITE" id="PS51198">
    <property type="entry name" value="UVRD_HELICASE_ATP_BIND"/>
    <property type="match status" value="1"/>
</dbReference>
<dbReference type="GO" id="GO:0005829">
    <property type="term" value="C:cytosol"/>
    <property type="evidence" value="ECO:0007669"/>
    <property type="project" value="TreeGrafter"/>
</dbReference>
<dbReference type="InterPro" id="IPR014016">
    <property type="entry name" value="UvrD-like_ATP-bd"/>
</dbReference>
<feature type="domain" description="UvrD-like helicase ATP-binding" evidence="16">
    <location>
        <begin position="4"/>
        <end position="305"/>
    </location>
</feature>
<evidence type="ECO:0000256" key="8">
    <source>
        <dbReference type="ARBA" id="ARBA00022840"/>
    </source>
</evidence>
<evidence type="ECO:0000256" key="4">
    <source>
        <dbReference type="ARBA" id="ARBA00022763"/>
    </source>
</evidence>
<keyword evidence="11" id="KW-0413">Isomerase</keyword>
<evidence type="ECO:0000313" key="19">
    <source>
        <dbReference type="Proteomes" id="UP000319516"/>
    </source>
</evidence>
<comment type="caution">
    <text evidence="18">The sequence shown here is derived from an EMBL/GenBank/DDBJ whole genome shotgun (WGS) entry which is preliminary data.</text>
</comment>
<dbReference type="AlphaFoldDB" id="A0A542YQG9"/>
<protein>
    <recommendedName>
        <fullName evidence="13">DNA 3'-5' helicase</fullName>
        <ecNumber evidence="13">5.6.2.4</ecNumber>
    </recommendedName>
</protein>
<keyword evidence="10" id="KW-0234">DNA repair</keyword>
<evidence type="ECO:0000259" key="17">
    <source>
        <dbReference type="PROSITE" id="PS51217"/>
    </source>
</evidence>
<dbReference type="InterPro" id="IPR014017">
    <property type="entry name" value="DNA_helicase_UvrD-like_C"/>
</dbReference>
<evidence type="ECO:0000259" key="16">
    <source>
        <dbReference type="PROSITE" id="PS51198"/>
    </source>
</evidence>
<feature type="binding site" evidence="15">
    <location>
        <begin position="25"/>
        <end position="32"/>
    </location>
    <ligand>
        <name>ATP</name>
        <dbReference type="ChEBI" id="CHEBI:30616"/>
    </ligand>
</feature>
<dbReference type="PANTHER" id="PTHR11070:SF59">
    <property type="entry name" value="DNA 3'-5' HELICASE"/>
    <property type="match status" value="1"/>
</dbReference>
<keyword evidence="3 15" id="KW-0547">Nucleotide-binding</keyword>
<keyword evidence="19" id="KW-1185">Reference proteome</keyword>
<dbReference type="EMBL" id="VFOP01000001">
    <property type="protein sequence ID" value="TQL50164.1"/>
    <property type="molecule type" value="Genomic_DNA"/>
</dbReference>
<keyword evidence="8 15" id="KW-0067">ATP-binding</keyword>
<dbReference type="InterPro" id="IPR027417">
    <property type="entry name" value="P-loop_NTPase"/>
</dbReference>
<proteinExistence type="inferred from homology"/>
<dbReference type="GO" id="GO:0000725">
    <property type="term" value="P:recombinational repair"/>
    <property type="evidence" value="ECO:0007669"/>
    <property type="project" value="TreeGrafter"/>
</dbReference>
<evidence type="ECO:0000256" key="10">
    <source>
        <dbReference type="ARBA" id="ARBA00023204"/>
    </source>
</evidence>
<evidence type="ECO:0000256" key="14">
    <source>
        <dbReference type="ARBA" id="ARBA00048988"/>
    </source>
</evidence>
<evidence type="ECO:0000256" key="1">
    <source>
        <dbReference type="ARBA" id="ARBA00009922"/>
    </source>
</evidence>
<dbReference type="OrthoDB" id="5240387at2"/>
<keyword evidence="2" id="KW-0540">Nuclease</keyword>
<dbReference type="GO" id="GO:0003677">
    <property type="term" value="F:DNA binding"/>
    <property type="evidence" value="ECO:0007669"/>
    <property type="project" value="UniProtKB-KW"/>
</dbReference>
<evidence type="ECO:0000256" key="6">
    <source>
        <dbReference type="ARBA" id="ARBA00022806"/>
    </source>
</evidence>
<gene>
    <name evidence="18" type="ORF">FB467_1267</name>
</gene>
<dbReference type="SUPFAM" id="SSF52540">
    <property type="entry name" value="P-loop containing nucleoside triphosphate hydrolases"/>
    <property type="match status" value="1"/>
</dbReference>
<feature type="domain" description="UvrD-like helicase C-terminal" evidence="17">
    <location>
        <begin position="310"/>
        <end position="621"/>
    </location>
</feature>
<dbReference type="InterPro" id="IPR000212">
    <property type="entry name" value="DNA_helicase_UvrD/REP"/>
</dbReference>
<comment type="similarity">
    <text evidence="1">Belongs to the helicase family. UvrD subfamily.</text>
</comment>
<dbReference type="Pfam" id="PF00580">
    <property type="entry name" value="UvrD-helicase"/>
    <property type="match status" value="1"/>
</dbReference>
<evidence type="ECO:0000313" key="18">
    <source>
        <dbReference type="EMBL" id="TQL50164.1"/>
    </source>
</evidence>
<evidence type="ECO:0000256" key="7">
    <source>
        <dbReference type="ARBA" id="ARBA00022839"/>
    </source>
</evidence>
<dbReference type="GO" id="GO:0004527">
    <property type="term" value="F:exonuclease activity"/>
    <property type="evidence" value="ECO:0007669"/>
    <property type="project" value="UniProtKB-KW"/>
</dbReference>
<reference evidence="18 19" key="1">
    <citation type="submission" date="2019-06" db="EMBL/GenBank/DDBJ databases">
        <title>Sequencing the genomes of 1000 actinobacteria strains.</title>
        <authorList>
            <person name="Klenk H.-P."/>
        </authorList>
    </citation>
    <scope>NUCLEOTIDE SEQUENCE [LARGE SCALE GENOMIC DNA]</scope>
    <source>
        <strain evidence="18 19">DSM 12335</strain>
    </source>
</reference>
<keyword evidence="9" id="KW-0238">DNA-binding</keyword>
<accession>A0A542YQG9</accession>
<evidence type="ECO:0000256" key="5">
    <source>
        <dbReference type="ARBA" id="ARBA00022801"/>
    </source>
</evidence>
<dbReference type="RefSeq" id="WP_141784335.1">
    <property type="nucleotide sequence ID" value="NZ_BAAAIK010000004.1"/>
</dbReference>
<sequence>MTAPRLDAGQAAAVAHRGGVLQVVGGPGTGKTTVAVEAVADRVHRDGLPADSALLLAPTRVAAGALRVAVTRRLAATTTEPLARTPSALAFAVLRQAAALGGEPAPRLLSGAEQDLILSDLLAGHAAGSAPAPEWPDSVRGALGTRGFRDQLRDLLMRAVEHGLDPADLMDLAQRHQRPEWRAAAQVLEEYDQVTALRSPGAFDPAWICTAAADLLEEDPAAARRVRRALRLVVVDDAHELTASASRLLRAMHDPATDLLLLGDGDLTVQGFRGADPARFDRVAADLAGPDGPTRVVLTTQHRMPEDLATAARRVADRIGVSTGTAHRATTASRPGGGCAVVTVRTTAQETAYVADRLRRAHLLEGVPWSRMAVIARSRGRHDGLRRGFASAGVPVVVPGGTLPLRDEPVVRALLTAFAVALRDAAPDGQQPGPTPEEAVDLVTSVLGGADPVTLLRLRRALRVREHGLGSMRAPEEALAELLAGPVAELADDPDLGAARAVARVLQAGRAAAPRLDSGHLAADVTAESVLWSLWQASGLSDRWARQAVEGGAAGVRADHDLDAVMMLFDAASSYVERLPGMGPAGFLEHVAAQEVRPDSLVARARPDEAVEILTPQGAAGREWDLVAVVGVQEGVWPDLRLRDTLLGSEALVSALRGRPFEGPEGVRAAQGQVRADETRQFYSAITRSRADLVVTAVAGTEEQPSSFLDLLDPDGTGRRVEVVPPALTLRGLVAGLRRDLVLAHRGGDLAARDRAAARLERLAAEGITGADPDSWWEARAVSDGRPLQETGPVRVSPSRVQTFDECALRWLLSSRGGDPGGAASASLGTLVHDVISEQPEADLETLDAALEERWPELGLGHGWADRRDRDRARDMLRRYVGYVDSSRAAGYELAAVEIDLDVPVGSARITGRADRVERDPEGRLRIVDLKTGASKPTAPEVARHPQLGVYQVAVSAAEDLVGEPGDEGPVQDPAESGGAALVHIGRAAGKAASVQPQRPLRDDDDPRWAHDLLERTAVGMAGSSFPATVGGWCRTCAVKFSCPLQPEGRTLR</sequence>
<keyword evidence="6 15" id="KW-0347">Helicase</keyword>
<dbReference type="EC" id="5.6.2.4" evidence="13"/>
<dbReference type="SMART" id="SM00382">
    <property type="entry name" value="AAA"/>
    <property type="match status" value="1"/>
</dbReference>
<dbReference type="Gene3D" id="3.90.320.10">
    <property type="match status" value="1"/>
</dbReference>
<dbReference type="InterPro" id="IPR003593">
    <property type="entry name" value="AAA+_ATPase"/>
</dbReference>
<dbReference type="GO" id="GO:0033202">
    <property type="term" value="C:DNA helicase complex"/>
    <property type="evidence" value="ECO:0007669"/>
    <property type="project" value="TreeGrafter"/>
</dbReference>
<dbReference type="GO" id="GO:0005524">
    <property type="term" value="F:ATP binding"/>
    <property type="evidence" value="ECO:0007669"/>
    <property type="project" value="UniProtKB-UniRule"/>
</dbReference>
<dbReference type="InterPro" id="IPR038726">
    <property type="entry name" value="PDDEXK_AddAB-type"/>
</dbReference>
<keyword evidence="7" id="KW-0269">Exonuclease</keyword>
<comment type="catalytic activity">
    <reaction evidence="14">
        <text>ATP + H2O = ADP + phosphate + H(+)</text>
        <dbReference type="Rhea" id="RHEA:13065"/>
        <dbReference type="ChEBI" id="CHEBI:15377"/>
        <dbReference type="ChEBI" id="CHEBI:15378"/>
        <dbReference type="ChEBI" id="CHEBI:30616"/>
        <dbReference type="ChEBI" id="CHEBI:43474"/>
        <dbReference type="ChEBI" id="CHEBI:456216"/>
        <dbReference type="EC" id="5.6.2.4"/>
    </reaction>
</comment>
<keyword evidence="5 15" id="KW-0378">Hydrolase</keyword>